<dbReference type="Proteomes" id="UP000682877">
    <property type="component" value="Chromosome 5"/>
</dbReference>
<dbReference type="EMBL" id="LR999455">
    <property type="protein sequence ID" value="CAE6075308.1"/>
    <property type="molecule type" value="Genomic_DNA"/>
</dbReference>
<name>A0A8S2AAI6_ARAAE</name>
<dbReference type="AlphaFoldDB" id="A0A8S2AAI6"/>
<proteinExistence type="predicted"/>
<feature type="zinc finger region" description="C3H1-type" evidence="1">
    <location>
        <begin position="66"/>
        <end position="95"/>
    </location>
</feature>
<keyword evidence="5" id="KW-1185">Reference proteome</keyword>
<evidence type="ECO:0000256" key="1">
    <source>
        <dbReference type="PROSITE-ProRule" id="PRU00723"/>
    </source>
</evidence>
<keyword evidence="1" id="KW-0862">Zinc</keyword>
<feature type="compositionally biased region" description="Basic and acidic residues" evidence="2">
    <location>
        <begin position="419"/>
        <end position="435"/>
    </location>
</feature>
<protein>
    <recommendedName>
        <fullName evidence="3">C3H1-type domain-containing protein</fullName>
    </recommendedName>
</protein>
<dbReference type="GO" id="GO:0072344">
    <property type="term" value="P:rescue of stalled ribosome"/>
    <property type="evidence" value="ECO:0007669"/>
    <property type="project" value="InterPro"/>
</dbReference>
<dbReference type="InterPro" id="IPR000571">
    <property type="entry name" value="Znf_CCCH"/>
</dbReference>
<dbReference type="PANTHER" id="PTHR22938">
    <property type="entry name" value="ZINC FINGER PROTEIN 598"/>
    <property type="match status" value="1"/>
</dbReference>
<feature type="compositionally biased region" description="Basic and acidic residues" evidence="2">
    <location>
        <begin position="345"/>
        <end position="379"/>
    </location>
</feature>
<sequence>MWTEEDDQTLLRYGWAFPCFMETVSMAMNRRHTAQECKERYMHLAGIVQPPLPIVPPAIPQHKPKKEGKPTCKFYHYGLGICKKGDKCEFRHYETLPRNRTAPPPPVSKFEEMVKSSLRGDEDLFLAFKEVCCRYQHGVIDITTFLNYLQDLGLSHILIDLARVFTNPQKQTEIIEAYKNQIAKQVSKPEVIEKNQDKKHKSCKPVIEPAVYLSRDDNAKQEMIGMDYLKQDWKHKSCKPVIEPAVYLSRDDNAKQEMIGMDYLKQDWKHKSCKPVIEPAVYLSRDDNAKQEMIGMDYLKQDWKHKSCKPVIEPAVYLSRDDNAKQEMIGMDYLKQDWKHKSCKPVIKEDGSSSRGDKAKQQEVTRKDNMKQEKKHESYKPVIETPVYLSRGDKAKQQEVTRKDNRKQEKKHKSFQPVIKEDGSSSKGDHAKQVD</sequence>
<evidence type="ECO:0000313" key="5">
    <source>
        <dbReference type="Proteomes" id="UP000682877"/>
    </source>
</evidence>
<dbReference type="GO" id="GO:0016567">
    <property type="term" value="P:protein ubiquitination"/>
    <property type="evidence" value="ECO:0007669"/>
    <property type="project" value="TreeGrafter"/>
</dbReference>
<evidence type="ECO:0000256" key="2">
    <source>
        <dbReference type="SAM" id="MobiDB-lite"/>
    </source>
</evidence>
<keyword evidence="1" id="KW-0479">Metal-binding</keyword>
<keyword evidence="1" id="KW-0863">Zinc-finger</keyword>
<evidence type="ECO:0000313" key="4">
    <source>
        <dbReference type="EMBL" id="CAE6075308.1"/>
    </source>
</evidence>
<gene>
    <name evidence="4" type="ORF">AARE701A_LOCUS12706</name>
</gene>
<accession>A0A8S2AAI6</accession>
<feature type="domain" description="C3H1-type" evidence="3">
    <location>
        <begin position="66"/>
        <end position="95"/>
    </location>
</feature>
<dbReference type="PROSITE" id="PS50103">
    <property type="entry name" value="ZF_C3H1"/>
    <property type="match status" value="1"/>
</dbReference>
<dbReference type="PANTHER" id="PTHR22938:SF15">
    <property type="entry name" value="OS01G0568000 PROTEIN"/>
    <property type="match status" value="1"/>
</dbReference>
<dbReference type="GO" id="GO:0061630">
    <property type="term" value="F:ubiquitin protein ligase activity"/>
    <property type="evidence" value="ECO:0007669"/>
    <property type="project" value="InterPro"/>
</dbReference>
<dbReference type="GO" id="GO:0008270">
    <property type="term" value="F:zinc ion binding"/>
    <property type="evidence" value="ECO:0007669"/>
    <property type="project" value="UniProtKB-KW"/>
</dbReference>
<dbReference type="InterPro" id="IPR057634">
    <property type="entry name" value="PAH_ZNF598/HEL2"/>
</dbReference>
<dbReference type="Pfam" id="PF23202">
    <property type="entry name" value="PAH_ZNF598"/>
    <property type="match status" value="1"/>
</dbReference>
<dbReference type="GO" id="GO:0043022">
    <property type="term" value="F:ribosome binding"/>
    <property type="evidence" value="ECO:0007669"/>
    <property type="project" value="TreeGrafter"/>
</dbReference>
<feature type="compositionally biased region" description="Basic and acidic residues" evidence="2">
    <location>
        <begin position="391"/>
        <end position="407"/>
    </location>
</feature>
<reference evidence="4" key="1">
    <citation type="submission" date="2021-01" db="EMBL/GenBank/DDBJ databases">
        <authorList>
            <person name="Bezrukov I."/>
        </authorList>
    </citation>
    <scope>NUCLEOTIDE SEQUENCE</scope>
</reference>
<dbReference type="Gene3D" id="4.10.1000.10">
    <property type="entry name" value="Zinc finger, CCCH-type"/>
    <property type="match status" value="1"/>
</dbReference>
<feature type="region of interest" description="Disordered" evidence="2">
    <location>
        <begin position="345"/>
        <end position="435"/>
    </location>
</feature>
<evidence type="ECO:0000259" key="3">
    <source>
        <dbReference type="PROSITE" id="PS50103"/>
    </source>
</evidence>
<organism evidence="4 5">
    <name type="scientific">Arabidopsis arenosa</name>
    <name type="common">Sand rock-cress</name>
    <name type="synonym">Cardaminopsis arenosa</name>
    <dbReference type="NCBI Taxonomy" id="38785"/>
    <lineage>
        <taxon>Eukaryota</taxon>
        <taxon>Viridiplantae</taxon>
        <taxon>Streptophyta</taxon>
        <taxon>Embryophyta</taxon>
        <taxon>Tracheophyta</taxon>
        <taxon>Spermatophyta</taxon>
        <taxon>Magnoliopsida</taxon>
        <taxon>eudicotyledons</taxon>
        <taxon>Gunneridae</taxon>
        <taxon>Pentapetalae</taxon>
        <taxon>rosids</taxon>
        <taxon>malvids</taxon>
        <taxon>Brassicales</taxon>
        <taxon>Brassicaceae</taxon>
        <taxon>Camelineae</taxon>
        <taxon>Arabidopsis</taxon>
    </lineage>
</organism>
<dbReference type="InterPro" id="IPR044288">
    <property type="entry name" value="ZNF598/HEL2"/>
</dbReference>